<proteinExistence type="predicted"/>
<organism evidence="1 2">
    <name type="scientific">Camellia lanceoleosa</name>
    <dbReference type="NCBI Taxonomy" id="1840588"/>
    <lineage>
        <taxon>Eukaryota</taxon>
        <taxon>Viridiplantae</taxon>
        <taxon>Streptophyta</taxon>
        <taxon>Embryophyta</taxon>
        <taxon>Tracheophyta</taxon>
        <taxon>Spermatophyta</taxon>
        <taxon>Magnoliopsida</taxon>
        <taxon>eudicotyledons</taxon>
        <taxon>Gunneridae</taxon>
        <taxon>Pentapetalae</taxon>
        <taxon>asterids</taxon>
        <taxon>Ericales</taxon>
        <taxon>Theaceae</taxon>
        <taxon>Camellia</taxon>
    </lineage>
</organism>
<accession>A0ACC0G603</accession>
<sequence>MLQYFVDRKHDVLHGYFWGLSVFAPLPFIIFTTRSYDVIIGVKAAMEQHTIDIVEREHQQEKCIEVTDHIWLKMKSKTPRAIEPLPDEPCIFRVHEGLHHVNETVYTPMLVSTGPYHHGHPKLLPMEKHKECYLELLLQRNNQRKEDYLDSMKKLEERACKYYANPIDHLNSDEFMKMMLNDAWFVIEFFDEHYSTRSHKETCHKMPCVIELEEAGVTFEEPKKVSMFDIVFEHGHFKILKFEVSNSTEILFCNIIAYEQHSSDDEPKYFIDCTFFMDLLIKSKEDVNKLHRNKVIDNILGDDEAVLVFKNLGKGTIILQHFCYAELCS</sequence>
<dbReference type="EMBL" id="CM045767">
    <property type="protein sequence ID" value="KAI7996269.1"/>
    <property type="molecule type" value="Genomic_DNA"/>
</dbReference>
<comment type="caution">
    <text evidence="1">The sequence shown here is derived from an EMBL/GenBank/DDBJ whole genome shotgun (WGS) entry which is preliminary data.</text>
</comment>
<reference evidence="1 2" key="1">
    <citation type="journal article" date="2022" name="Plant J.">
        <title>Chromosome-level genome of Camellia lanceoleosa provides a valuable resource for understanding genome evolution and self-incompatibility.</title>
        <authorList>
            <person name="Gong W."/>
            <person name="Xiao S."/>
            <person name="Wang L."/>
            <person name="Liao Z."/>
            <person name="Chang Y."/>
            <person name="Mo W."/>
            <person name="Hu G."/>
            <person name="Li W."/>
            <person name="Zhao G."/>
            <person name="Zhu H."/>
            <person name="Hu X."/>
            <person name="Ji K."/>
            <person name="Xiang X."/>
            <person name="Song Q."/>
            <person name="Yuan D."/>
            <person name="Jin S."/>
            <person name="Zhang L."/>
        </authorList>
    </citation>
    <scope>NUCLEOTIDE SEQUENCE [LARGE SCALE GENOMIC DNA]</scope>
    <source>
        <strain evidence="1">SQ_2022a</strain>
    </source>
</reference>
<evidence type="ECO:0000313" key="2">
    <source>
        <dbReference type="Proteomes" id="UP001060215"/>
    </source>
</evidence>
<gene>
    <name evidence="1" type="ORF">LOK49_LG10G01763</name>
</gene>
<dbReference type="Proteomes" id="UP001060215">
    <property type="component" value="Chromosome 10"/>
</dbReference>
<evidence type="ECO:0000313" key="1">
    <source>
        <dbReference type="EMBL" id="KAI7996269.1"/>
    </source>
</evidence>
<keyword evidence="2" id="KW-1185">Reference proteome</keyword>
<name>A0ACC0G603_9ERIC</name>
<protein>
    <submittedName>
        <fullName evidence="1">UPF0481 protein</fullName>
    </submittedName>
</protein>